<sequence length="241" mass="25401">MNLLLLSNSRGPDGRYLAHALTAIATLAGPRRRALFLPFAGVTMSWLSYTETVAEALAPLGIDVRSLDDAGDIDAQHAALHDAELIVVGGGNTFQLLKICRERGLLDVIAHAVRGGTPYLGWSAGANLACPTISTTNDMPIVDPRGLTALGLIDFQINPHYTNALPAGHRGETRDQRIAEFLVANPDRTVLGLPEGDGLQVTNDTVRLCGPFPARHFVAGGAAGDVPPGTVFDLAGRPRAS</sequence>
<dbReference type="InterPro" id="IPR005320">
    <property type="entry name" value="Peptidase_S51"/>
</dbReference>
<dbReference type="RefSeq" id="WP_267849361.1">
    <property type="nucleotide sequence ID" value="NZ_JAPMXC010000010.1"/>
</dbReference>
<protein>
    <submittedName>
        <fullName evidence="5">Dipeptidase PepE</fullName>
        <ecNumber evidence="5">3.4.13.21</ecNumber>
    </submittedName>
</protein>
<evidence type="ECO:0000256" key="1">
    <source>
        <dbReference type="ARBA" id="ARBA00006534"/>
    </source>
</evidence>
<evidence type="ECO:0000313" key="5">
    <source>
        <dbReference type="EMBL" id="MCY0389462.1"/>
    </source>
</evidence>
<gene>
    <name evidence="5" type="primary">pepE</name>
    <name evidence="5" type="ORF">OVY01_20150</name>
</gene>
<dbReference type="CDD" id="cd03146">
    <property type="entry name" value="GAT1_Peptidase_E"/>
    <property type="match status" value="1"/>
</dbReference>
<keyword evidence="5" id="KW-0224">Dipeptidase</keyword>
<dbReference type="Proteomes" id="UP001082899">
    <property type="component" value="Unassembled WGS sequence"/>
</dbReference>
<dbReference type="EC" id="3.4.13.21" evidence="5"/>
<dbReference type="EMBL" id="JAPMXC010000010">
    <property type="protein sequence ID" value="MCY0389462.1"/>
    <property type="molecule type" value="Genomic_DNA"/>
</dbReference>
<evidence type="ECO:0000256" key="3">
    <source>
        <dbReference type="ARBA" id="ARBA00022801"/>
    </source>
</evidence>
<comment type="similarity">
    <text evidence="1">Belongs to the peptidase S51 family.</text>
</comment>
<comment type="caution">
    <text evidence="5">The sequence shown here is derived from an EMBL/GenBank/DDBJ whole genome shotgun (WGS) entry which is preliminary data.</text>
</comment>
<reference evidence="5" key="1">
    <citation type="submission" date="2022-11" db="EMBL/GenBank/DDBJ databases">
        <title>Robbsia betulipollinis sp. nov., isolated from pollen of birch (Betula pendula).</title>
        <authorList>
            <person name="Shi H."/>
            <person name="Ambika Manirajan B."/>
            <person name="Ratering S."/>
            <person name="Geissler-Plaum R."/>
            <person name="Schnell S."/>
        </authorList>
    </citation>
    <scope>NUCLEOTIDE SEQUENCE</scope>
    <source>
        <strain evidence="5">Bb-Pol-6</strain>
    </source>
</reference>
<dbReference type="PANTHER" id="PTHR20842">
    <property type="entry name" value="PROTEASE S51 ALPHA-ASPARTYL DIPEPTIDASE"/>
    <property type="match status" value="1"/>
</dbReference>
<dbReference type="SUPFAM" id="SSF52317">
    <property type="entry name" value="Class I glutamine amidotransferase-like"/>
    <property type="match status" value="1"/>
</dbReference>
<dbReference type="PANTHER" id="PTHR20842:SF0">
    <property type="entry name" value="ALPHA-ASPARTYL DIPEPTIDASE"/>
    <property type="match status" value="1"/>
</dbReference>
<evidence type="ECO:0000256" key="2">
    <source>
        <dbReference type="ARBA" id="ARBA00022670"/>
    </source>
</evidence>
<name>A0ABT3ZT81_9BURK</name>
<dbReference type="Gene3D" id="3.40.50.880">
    <property type="match status" value="1"/>
</dbReference>
<keyword evidence="2" id="KW-0645">Protease</keyword>
<dbReference type="NCBIfam" id="NF003642">
    <property type="entry name" value="PRK05282.1"/>
    <property type="match status" value="1"/>
</dbReference>
<keyword evidence="4" id="KW-0720">Serine protease</keyword>
<evidence type="ECO:0000313" key="6">
    <source>
        <dbReference type="Proteomes" id="UP001082899"/>
    </source>
</evidence>
<dbReference type="Pfam" id="PF03575">
    <property type="entry name" value="Peptidase_S51"/>
    <property type="match status" value="1"/>
</dbReference>
<dbReference type="InterPro" id="IPR029062">
    <property type="entry name" value="Class_I_gatase-like"/>
</dbReference>
<accession>A0ABT3ZT81</accession>
<keyword evidence="3 5" id="KW-0378">Hydrolase</keyword>
<dbReference type="GO" id="GO:0016805">
    <property type="term" value="F:dipeptidase activity"/>
    <property type="evidence" value="ECO:0007669"/>
    <property type="project" value="UniProtKB-KW"/>
</dbReference>
<organism evidence="5 6">
    <name type="scientific">Robbsia betulipollinis</name>
    <dbReference type="NCBI Taxonomy" id="2981849"/>
    <lineage>
        <taxon>Bacteria</taxon>
        <taxon>Pseudomonadati</taxon>
        <taxon>Pseudomonadota</taxon>
        <taxon>Betaproteobacteria</taxon>
        <taxon>Burkholderiales</taxon>
        <taxon>Burkholderiaceae</taxon>
        <taxon>Robbsia</taxon>
    </lineage>
</organism>
<keyword evidence="6" id="KW-1185">Reference proteome</keyword>
<evidence type="ECO:0000256" key="4">
    <source>
        <dbReference type="ARBA" id="ARBA00022825"/>
    </source>
</evidence>
<proteinExistence type="inferred from homology"/>